<evidence type="ECO:0000313" key="2">
    <source>
        <dbReference type="Proteomes" id="UP001612915"/>
    </source>
</evidence>
<evidence type="ECO:0008006" key="3">
    <source>
        <dbReference type="Google" id="ProtNLM"/>
    </source>
</evidence>
<evidence type="ECO:0000313" key="1">
    <source>
        <dbReference type="EMBL" id="MFI7585466.1"/>
    </source>
</evidence>
<dbReference type="EMBL" id="JBITLV010000001">
    <property type="protein sequence ID" value="MFI7585466.1"/>
    <property type="molecule type" value="Genomic_DNA"/>
</dbReference>
<protein>
    <recommendedName>
        <fullName evidence="3">PRC-barrel domain-containing protein</fullName>
    </recommendedName>
</protein>
<accession>A0ABW8AGJ9</accession>
<proteinExistence type="predicted"/>
<sequence length="121" mass="12847">MSLRLDILDQQVVDAEERPIGRVDDVELAEDGAPRALQVGLSALAPRLGGALGRLSAATAVRLAPGTQPPAPPLPITLVESWNPLIRLERPLHLLPGVAPLERWLGVHLVSRLPGGGDARE</sequence>
<organism evidence="1 2">
    <name type="scientific">Spongisporangium articulatum</name>
    <dbReference type="NCBI Taxonomy" id="3362603"/>
    <lineage>
        <taxon>Bacteria</taxon>
        <taxon>Bacillati</taxon>
        <taxon>Actinomycetota</taxon>
        <taxon>Actinomycetes</taxon>
        <taxon>Kineosporiales</taxon>
        <taxon>Kineosporiaceae</taxon>
        <taxon>Spongisporangium</taxon>
    </lineage>
</organism>
<keyword evidence="2" id="KW-1185">Reference proteome</keyword>
<dbReference type="Proteomes" id="UP001612915">
    <property type="component" value="Unassembled WGS sequence"/>
</dbReference>
<comment type="caution">
    <text evidence="1">The sequence shown here is derived from an EMBL/GenBank/DDBJ whole genome shotgun (WGS) entry which is preliminary data.</text>
</comment>
<name>A0ABW8AGJ9_9ACTN</name>
<dbReference type="RefSeq" id="WP_398273382.1">
    <property type="nucleotide sequence ID" value="NZ_JBITLV010000001.1"/>
</dbReference>
<gene>
    <name evidence="1" type="ORF">ACIB24_00150</name>
</gene>
<reference evidence="1 2" key="1">
    <citation type="submission" date="2024-10" db="EMBL/GenBank/DDBJ databases">
        <title>The Natural Products Discovery Center: Release of the First 8490 Sequenced Strains for Exploring Actinobacteria Biosynthetic Diversity.</title>
        <authorList>
            <person name="Kalkreuter E."/>
            <person name="Kautsar S.A."/>
            <person name="Yang D."/>
            <person name="Bader C.D."/>
            <person name="Teijaro C.N."/>
            <person name="Fluegel L."/>
            <person name="Davis C.M."/>
            <person name="Simpson J.R."/>
            <person name="Lauterbach L."/>
            <person name="Steele A.D."/>
            <person name="Gui C."/>
            <person name="Meng S."/>
            <person name="Li G."/>
            <person name="Viehrig K."/>
            <person name="Ye F."/>
            <person name="Su P."/>
            <person name="Kiefer A.F."/>
            <person name="Nichols A."/>
            <person name="Cepeda A.J."/>
            <person name="Yan W."/>
            <person name="Fan B."/>
            <person name="Jiang Y."/>
            <person name="Adhikari A."/>
            <person name="Zheng C.-J."/>
            <person name="Schuster L."/>
            <person name="Cowan T.M."/>
            <person name="Smanski M.J."/>
            <person name="Chevrette M.G."/>
            <person name="De Carvalho L.P.S."/>
            <person name="Shen B."/>
        </authorList>
    </citation>
    <scope>NUCLEOTIDE SEQUENCE [LARGE SCALE GENOMIC DNA]</scope>
    <source>
        <strain evidence="1 2">NPDC049639</strain>
    </source>
</reference>